<reference evidence="1 2" key="1">
    <citation type="submission" date="2018-03" db="EMBL/GenBank/DDBJ databases">
        <title>The draft genome of Mesorhizobium soli JCM 19897.</title>
        <authorList>
            <person name="Li L."/>
            <person name="Liu L."/>
            <person name="Liang L."/>
            <person name="Wang T."/>
            <person name="Zhang X."/>
        </authorList>
    </citation>
    <scope>NUCLEOTIDE SEQUENCE [LARGE SCALE GENOMIC DNA]</scope>
    <source>
        <strain evidence="1 2">JCM 19897</strain>
    </source>
</reference>
<comment type="caution">
    <text evidence="1">The sequence shown here is derived from an EMBL/GenBank/DDBJ whole genome shotgun (WGS) entry which is preliminary data.</text>
</comment>
<dbReference type="AlphaFoldDB" id="A0A2P7SK83"/>
<keyword evidence="2" id="KW-1185">Reference proteome</keyword>
<accession>A0A2P7SK83</accession>
<organism evidence="1 2">
    <name type="scientific">Pseudaminobacter soli</name>
    <name type="common">ex Li et al. 2025</name>
    <dbReference type="NCBI Taxonomy" id="1295366"/>
    <lineage>
        <taxon>Bacteria</taxon>
        <taxon>Pseudomonadati</taxon>
        <taxon>Pseudomonadota</taxon>
        <taxon>Alphaproteobacteria</taxon>
        <taxon>Hyphomicrobiales</taxon>
        <taxon>Phyllobacteriaceae</taxon>
        <taxon>Pseudaminobacter</taxon>
    </lineage>
</organism>
<evidence type="ECO:0000313" key="2">
    <source>
        <dbReference type="Proteomes" id="UP000240653"/>
    </source>
</evidence>
<sequence>MAAQLAEVRKSVTAFAKTDRVKSLSGQTCLVGPAVGPADYPEEPSLCLPFFCCRRLEIVQMGDSPLRVCRGSRRSQESAAARVRELRALALVFSPTGKIALHAMSGPCPMRLMSISS</sequence>
<dbReference type="Proteomes" id="UP000240653">
    <property type="component" value="Unassembled WGS sequence"/>
</dbReference>
<evidence type="ECO:0000313" key="1">
    <source>
        <dbReference type="EMBL" id="PSJ62755.1"/>
    </source>
</evidence>
<gene>
    <name evidence="1" type="ORF">C7I85_03950</name>
</gene>
<dbReference type="EMBL" id="PXYL01000002">
    <property type="protein sequence ID" value="PSJ62755.1"/>
    <property type="molecule type" value="Genomic_DNA"/>
</dbReference>
<protein>
    <submittedName>
        <fullName evidence="1">Uncharacterized protein</fullName>
    </submittedName>
</protein>
<name>A0A2P7SK83_9HYPH</name>
<proteinExistence type="predicted"/>